<evidence type="ECO:0000313" key="5">
    <source>
        <dbReference type="Proteomes" id="UP001189429"/>
    </source>
</evidence>
<feature type="compositionally biased region" description="Low complexity" evidence="2">
    <location>
        <begin position="119"/>
        <end position="147"/>
    </location>
</feature>
<evidence type="ECO:0000313" key="4">
    <source>
        <dbReference type="EMBL" id="CAK0858355.1"/>
    </source>
</evidence>
<dbReference type="InterPro" id="IPR000571">
    <property type="entry name" value="Znf_CCCH"/>
</dbReference>
<keyword evidence="5" id="KW-1185">Reference proteome</keyword>
<feature type="zinc finger region" description="C3H1-type" evidence="1">
    <location>
        <begin position="235"/>
        <end position="258"/>
    </location>
</feature>
<feature type="domain" description="C3H1-type" evidence="3">
    <location>
        <begin position="235"/>
        <end position="258"/>
    </location>
</feature>
<evidence type="ECO:0000259" key="3">
    <source>
        <dbReference type="PROSITE" id="PS50103"/>
    </source>
</evidence>
<feature type="region of interest" description="Disordered" evidence="2">
    <location>
        <begin position="264"/>
        <end position="305"/>
    </location>
</feature>
<proteinExistence type="predicted"/>
<evidence type="ECO:0000256" key="2">
    <source>
        <dbReference type="SAM" id="MobiDB-lite"/>
    </source>
</evidence>
<evidence type="ECO:0000256" key="1">
    <source>
        <dbReference type="PROSITE-ProRule" id="PRU00723"/>
    </source>
</evidence>
<gene>
    <name evidence="4" type="ORF">PCOR1329_LOCUS48156</name>
</gene>
<keyword evidence="1" id="KW-0862">Zinc</keyword>
<feature type="region of interest" description="Disordered" evidence="2">
    <location>
        <begin position="1"/>
        <end position="24"/>
    </location>
</feature>
<feature type="non-terminal residue" evidence="4">
    <location>
        <position position="1"/>
    </location>
</feature>
<organism evidence="4 5">
    <name type="scientific">Prorocentrum cordatum</name>
    <dbReference type="NCBI Taxonomy" id="2364126"/>
    <lineage>
        <taxon>Eukaryota</taxon>
        <taxon>Sar</taxon>
        <taxon>Alveolata</taxon>
        <taxon>Dinophyceae</taxon>
        <taxon>Prorocentrales</taxon>
        <taxon>Prorocentraceae</taxon>
        <taxon>Prorocentrum</taxon>
    </lineage>
</organism>
<keyword evidence="1" id="KW-0479">Metal-binding</keyword>
<dbReference type="EMBL" id="CAUYUJ010015812">
    <property type="protein sequence ID" value="CAK0858355.1"/>
    <property type="molecule type" value="Genomic_DNA"/>
</dbReference>
<keyword evidence="1" id="KW-0863">Zinc-finger</keyword>
<feature type="compositionally biased region" description="Low complexity" evidence="2">
    <location>
        <begin position="75"/>
        <end position="105"/>
    </location>
</feature>
<comment type="caution">
    <text evidence="4">The sequence shown here is derived from an EMBL/GenBank/DDBJ whole genome shotgun (WGS) entry which is preliminary data.</text>
</comment>
<dbReference type="PROSITE" id="PS50103">
    <property type="entry name" value="ZF_C3H1"/>
    <property type="match status" value="1"/>
</dbReference>
<feature type="compositionally biased region" description="Polar residues" evidence="2">
    <location>
        <begin position="292"/>
        <end position="305"/>
    </location>
</feature>
<protein>
    <recommendedName>
        <fullName evidence="3">C3H1-type domain-containing protein</fullName>
    </recommendedName>
</protein>
<sequence length="305" mass="31679">PFGSARLSLRGPRTPTQLLGRPYGHPFARACAPLLGGRATMPRGEMDGRLAAPVRSRLAWADAGPNGDGTSCDEGSLSGSGSPRHGPGRSGSSAGAAGPSASSAAGHGGGGPAGRARARAGSLAGEAAQAPAARAHADWQGGAAAARSPRRRLQNRKLCERGGDAQQPEEAEEGVRPTQTEADVHTGSGRAVSREDHDEVTDDELAALMLRMPKGDNGELTSVGSTKHAEGTCKPCAFFSTQVGCQKGIRCDFCHILHRRKDRRRLGKQKRERYRDLISRVASGSKADPEPSRQSAGSSDQLPGG</sequence>
<feature type="region of interest" description="Disordered" evidence="2">
    <location>
        <begin position="60"/>
        <end position="199"/>
    </location>
</feature>
<dbReference type="Proteomes" id="UP001189429">
    <property type="component" value="Unassembled WGS sequence"/>
</dbReference>
<name>A0ABN9UG49_9DINO</name>
<reference evidence="4" key="1">
    <citation type="submission" date="2023-10" db="EMBL/GenBank/DDBJ databases">
        <authorList>
            <person name="Chen Y."/>
            <person name="Shah S."/>
            <person name="Dougan E. K."/>
            <person name="Thang M."/>
            <person name="Chan C."/>
        </authorList>
    </citation>
    <scope>NUCLEOTIDE SEQUENCE [LARGE SCALE GENOMIC DNA]</scope>
</reference>
<accession>A0ABN9UG49</accession>